<dbReference type="InterPro" id="IPR003711">
    <property type="entry name" value="CarD-like/TRCF_RID"/>
</dbReference>
<dbReference type="PANTHER" id="PTHR38447">
    <property type="entry name" value="TRANSCRIPTION FACTOR YDEB-RELATED"/>
    <property type="match status" value="1"/>
</dbReference>
<accession>A0ABY8K8E2</accession>
<gene>
    <name evidence="2" type="ORF">PYS65_25005</name>
</gene>
<dbReference type="SMART" id="SM01058">
    <property type="entry name" value="CarD_TRCF"/>
    <property type="match status" value="1"/>
</dbReference>
<dbReference type="InterPro" id="IPR048792">
    <property type="entry name" value="CarD_C"/>
</dbReference>
<dbReference type="Proteomes" id="UP001216440">
    <property type="component" value="Chromosome"/>
</dbReference>
<organism evidence="2 3">
    <name type="scientific">Streptomyces cathayae</name>
    <dbReference type="NCBI Taxonomy" id="3031124"/>
    <lineage>
        <taxon>Bacteria</taxon>
        <taxon>Bacillati</taxon>
        <taxon>Actinomycetota</taxon>
        <taxon>Actinomycetes</taxon>
        <taxon>Kitasatosporales</taxon>
        <taxon>Streptomycetaceae</taxon>
        <taxon>Streptomyces</taxon>
    </lineage>
</organism>
<protein>
    <submittedName>
        <fullName evidence="2">CarD family transcriptional regulator</fullName>
    </submittedName>
</protein>
<dbReference type="RefSeq" id="WP_279336183.1">
    <property type="nucleotide sequence ID" value="NZ_CP121682.1"/>
</dbReference>
<dbReference type="SUPFAM" id="SSF141259">
    <property type="entry name" value="CarD-like"/>
    <property type="match status" value="1"/>
</dbReference>
<dbReference type="Pfam" id="PF21095">
    <property type="entry name" value="CarD_C"/>
    <property type="match status" value="1"/>
</dbReference>
<dbReference type="Gene3D" id="2.40.10.170">
    <property type="match status" value="1"/>
</dbReference>
<dbReference type="InterPro" id="IPR042215">
    <property type="entry name" value="CarD-like_C"/>
</dbReference>
<dbReference type="Pfam" id="PF02559">
    <property type="entry name" value="CarD_TRCF_RID"/>
    <property type="match status" value="1"/>
</dbReference>
<dbReference type="InterPro" id="IPR036101">
    <property type="entry name" value="CarD-like/TRCF_RID_sf"/>
</dbReference>
<evidence type="ECO:0000259" key="1">
    <source>
        <dbReference type="SMART" id="SM01058"/>
    </source>
</evidence>
<dbReference type="Gene3D" id="1.20.58.1290">
    <property type="entry name" value="CarD-like, C-terminal domain"/>
    <property type="match status" value="1"/>
</dbReference>
<evidence type="ECO:0000313" key="3">
    <source>
        <dbReference type="Proteomes" id="UP001216440"/>
    </source>
</evidence>
<sequence>MQFSEGQTLIHPHHGPATVTEVLDRSVNGRSRRYVEFQVHRTDLHIAVPVEKADEVGLRSVYAAAQVRELLDVLRAPTGEQEEIWSRRFKANGEKLRAGDPLLTAGVVRDLVRRREERGLSSAERDMLKHAREPVLAELALALSLSDGETEELLDSTILGDQQTT</sequence>
<reference evidence="2 3" key="1">
    <citation type="submission" date="2023-03" db="EMBL/GenBank/DDBJ databases">
        <authorList>
            <person name="Mo P."/>
        </authorList>
    </citation>
    <scope>NUCLEOTIDE SEQUENCE [LARGE SCALE GENOMIC DNA]</scope>
    <source>
        <strain evidence="2 3">HUAS 5</strain>
    </source>
</reference>
<dbReference type="InterPro" id="IPR052531">
    <property type="entry name" value="CarD-like_regulator"/>
</dbReference>
<dbReference type="PANTHER" id="PTHR38447:SF1">
    <property type="entry name" value="RNA POLYMERASE-BINDING TRANSCRIPTION FACTOR CARD"/>
    <property type="match status" value="1"/>
</dbReference>
<feature type="domain" description="CarD-like/TRCF RNAP-interacting" evidence="1">
    <location>
        <begin position="2"/>
        <end position="112"/>
    </location>
</feature>
<keyword evidence="3" id="KW-1185">Reference proteome</keyword>
<name>A0ABY8K8E2_9ACTN</name>
<proteinExistence type="predicted"/>
<dbReference type="EMBL" id="CP121682">
    <property type="protein sequence ID" value="WGD43131.1"/>
    <property type="molecule type" value="Genomic_DNA"/>
</dbReference>
<evidence type="ECO:0000313" key="2">
    <source>
        <dbReference type="EMBL" id="WGD43131.1"/>
    </source>
</evidence>